<protein>
    <submittedName>
        <fullName evidence="1">Uncharacterized protein</fullName>
    </submittedName>
</protein>
<name>A0A8S5V1I8_9CAUD</name>
<dbReference type="EMBL" id="BK016180">
    <property type="protein sequence ID" value="DAG00479.1"/>
    <property type="molecule type" value="Genomic_DNA"/>
</dbReference>
<organism evidence="1">
    <name type="scientific">Siphoviridae sp. ct3r22</name>
    <dbReference type="NCBI Taxonomy" id="2825325"/>
    <lineage>
        <taxon>Viruses</taxon>
        <taxon>Duplodnaviria</taxon>
        <taxon>Heunggongvirae</taxon>
        <taxon>Uroviricota</taxon>
        <taxon>Caudoviricetes</taxon>
    </lineage>
</organism>
<accession>A0A8S5V1I8</accession>
<proteinExistence type="predicted"/>
<sequence>MLKLYYTVSSGYLDIQNNYINSLGGFPSSTEIPNDVFDNLFDEISISEIKDTKTQYRAIVIKNEGESVLKNVELWFEKKDSNICFYQIGATLLSNDEQPFMEHTPSIYSKPLYTQLFDATVDAKVSVGDIQPNQMIGLWLSRTVDKEKALEEYNNVTEPDPLHRSRYKPIEKVKQETVDLKITWD</sequence>
<reference evidence="1" key="1">
    <citation type="journal article" date="2021" name="Proc. Natl. Acad. Sci. U.S.A.">
        <title>A Catalog of Tens of Thousands of Viruses from Human Metagenomes Reveals Hidden Associations with Chronic Diseases.</title>
        <authorList>
            <person name="Tisza M.J."/>
            <person name="Buck C.B."/>
        </authorList>
    </citation>
    <scope>NUCLEOTIDE SEQUENCE</scope>
    <source>
        <strain evidence="1">Ct3r22</strain>
    </source>
</reference>
<evidence type="ECO:0000313" key="1">
    <source>
        <dbReference type="EMBL" id="DAG00479.1"/>
    </source>
</evidence>